<keyword evidence="2" id="KW-1133">Transmembrane helix</keyword>
<dbReference type="HOGENOM" id="CLU_023916_0_0_14"/>
<feature type="signal peptide" evidence="3">
    <location>
        <begin position="1"/>
        <end position="23"/>
    </location>
</feature>
<dbReference type="EMBL" id="CU179680">
    <property type="protein sequence ID" value="CAL59276.1"/>
    <property type="molecule type" value="Genomic_DNA"/>
</dbReference>
<feature type="chain" id="PRO_5002684486" description="Tail specific protease domain-containing protein" evidence="3">
    <location>
        <begin position="24"/>
        <end position="643"/>
    </location>
</feature>
<feature type="domain" description="Tail specific protease" evidence="4">
    <location>
        <begin position="297"/>
        <end position="520"/>
    </location>
</feature>
<evidence type="ECO:0000313" key="5">
    <source>
        <dbReference type="EMBL" id="CAL59276.1"/>
    </source>
</evidence>
<name>A5IZ17_MYCAP</name>
<feature type="transmembrane region" description="Helical" evidence="2">
    <location>
        <begin position="615"/>
        <end position="638"/>
    </location>
</feature>
<dbReference type="Pfam" id="PF03572">
    <property type="entry name" value="Peptidase_S41"/>
    <property type="match status" value="1"/>
</dbReference>
<gene>
    <name evidence="5" type="ordered locus">MAG5760</name>
</gene>
<protein>
    <recommendedName>
        <fullName evidence="4">Tail specific protease domain-containing protein</fullName>
    </recommendedName>
</protein>
<evidence type="ECO:0000313" key="6">
    <source>
        <dbReference type="Proteomes" id="UP000007065"/>
    </source>
</evidence>
<dbReference type="PANTHER" id="PTHR32060">
    <property type="entry name" value="TAIL-SPECIFIC PROTEASE"/>
    <property type="match status" value="1"/>
</dbReference>
<dbReference type="GeneID" id="93358313"/>
<evidence type="ECO:0000259" key="4">
    <source>
        <dbReference type="SMART" id="SM00245"/>
    </source>
</evidence>
<dbReference type="InterPro" id="IPR005151">
    <property type="entry name" value="Tail-specific_protease"/>
</dbReference>
<dbReference type="RefSeq" id="WP_011949734.1">
    <property type="nucleotide sequence ID" value="NC_009497.1"/>
</dbReference>
<feature type="region of interest" description="Disordered" evidence="1">
    <location>
        <begin position="546"/>
        <end position="586"/>
    </location>
</feature>
<dbReference type="SUPFAM" id="SSF52096">
    <property type="entry name" value="ClpP/crotonase"/>
    <property type="match status" value="1"/>
</dbReference>
<organism evidence="5 6">
    <name type="scientific">Mycoplasmopsis agalactiae (strain NCTC 10123 / CIP 59.7 / PG2)</name>
    <name type="common">Mycoplasma agalactiae</name>
    <dbReference type="NCBI Taxonomy" id="347257"/>
    <lineage>
        <taxon>Bacteria</taxon>
        <taxon>Bacillati</taxon>
        <taxon>Mycoplasmatota</taxon>
        <taxon>Mycoplasmoidales</taxon>
        <taxon>Metamycoplasmataceae</taxon>
        <taxon>Mycoplasmopsis</taxon>
    </lineage>
</organism>
<accession>A5IZ17</accession>
<evidence type="ECO:0000256" key="1">
    <source>
        <dbReference type="SAM" id="MobiDB-lite"/>
    </source>
</evidence>
<evidence type="ECO:0000256" key="2">
    <source>
        <dbReference type="SAM" id="Phobius"/>
    </source>
</evidence>
<keyword evidence="3" id="KW-0732">Signal</keyword>
<dbReference type="PANTHER" id="PTHR32060:SF22">
    <property type="entry name" value="CARBOXYL-TERMINAL-PROCESSING PEPTIDASE 3, CHLOROPLASTIC"/>
    <property type="match status" value="1"/>
</dbReference>
<proteinExistence type="predicted"/>
<dbReference type="Gene3D" id="3.90.226.10">
    <property type="entry name" value="2-enoyl-CoA Hydratase, Chain A, domain 1"/>
    <property type="match status" value="1"/>
</dbReference>
<feature type="compositionally biased region" description="Polar residues" evidence="1">
    <location>
        <begin position="576"/>
        <end position="586"/>
    </location>
</feature>
<reference evidence="6" key="1">
    <citation type="journal article" date="2007" name="PLoS Genet.">
        <title>Being pathogenic, plastic, and sexual while living with a nearly minimal bacterial genome.</title>
        <authorList>
            <person name="Sirand-Pugnet P."/>
            <person name="Lartigue C."/>
            <person name="Marenda M."/>
            <person name="Jacob D."/>
            <person name="Barre A."/>
            <person name="Barbe V."/>
            <person name="Schenowitz C."/>
            <person name="Mangenot S."/>
            <person name="Couloux A."/>
            <person name="Segurens B."/>
            <person name="de Daruvar A."/>
            <person name="Blanchard A."/>
            <person name="Citti C."/>
        </authorList>
    </citation>
    <scope>NUCLEOTIDE SEQUENCE [LARGE SCALE GENOMIC DNA]</scope>
    <source>
        <strain evidence="6">PG2</strain>
    </source>
</reference>
<dbReference type="GO" id="GO:0008236">
    <property type="term" value="F:serine-type peptidase activity"/>
    <property type="evidence" value="ECO:0007669"/>
    <property type="project" value="InterPro"/>
</dbReference>
<dbReference type="GO" id="GO:0004175">
    <property type="term" value="F:endopeptidase activity"/>
    <property type="evidence" value="ECO:0007669"/>
    <property type="project" value="TreeGrafter"/>
</dbReference>
<dbReference type="Proteomes" id="UP000007065">
    <property type="component" value="Chromosome"/>
</dbReference>
<evidence type="ECO:0000256" key="3">
    <source>
        <dbReference type="SAM" id="SignalP"/>
    </source>
</evidence>
<dbReference type="GO" id="GO:0006508">
    <property type="term" value="P:proteolysis"/>
    <property type="evidence" value="ECO:0007669"/>
    <property type="project" value="InterPro"/>
</dbReference>
<feature type="compositionally biased region" description="Basic and acidic residues" evidence="1">
    <location>
        <begin position="546"/>
        <end position="562"/>
    </location>
</feature>
<dbReference type="SMART" id="SM00245">
    <property type="entry name" value="TSPc"/>
    <property type="match status" value="1"/>
</dbReference>
<dbReference type="KEGG" id="maa:MAG5760"/>
<dbReference type="AlphaFoldDB" id="A5IZ17"/>
<dbReference type="CDD" id="cd06567">
    <property type="entry name" value="Peptidase_S41"/>
    <property type="match status" value="1"/>
</dbReference>
<keyword evidence="2" id="KW-0472">Membrane</keyword>
<keyword evidence="6" id="KW-1185">Reference proteome</keyword>
<keyword evidence="2" id="KW-0812">Transmembrane</keyword>
<dbReference type="InterPro" id="IPR029045">
    <property type="entry name" value="ClpP/crotonase-like_dom_sf"/>
</dbReference>
<sequence length="643" mass="73475">MKLKKLKHIFLASCVTAPFIGLSAIVNNSSNDEISSKLNEFDLIPLAKELNRQPKNKKVKMYMHNDVPYIGIKEFLDAVSKIVKNENIEYSFDVKKVVLTYKTDKEGKNSLKIVIDYDKQKITVSDYSFFISILRNHERGEEKLDIEFLKSENKNLTKEFEYDLRKYDIFILKDKSDLYLPQILLNQIFLNESNIQTYFNGEVLNLFRFVESLSGSGYFYLRQSIKNNETSIPSGLKEFQAKYFSFLLDHYYGIKFNEDETMNESYKGFIETYKNRITHTNSDIHYLTTREIIRDLDDSHTAYILDGYYSKNNEVLKHPIKSNKRITDRFNLGEKLGKLYFKSNIEYQNVFTPDGKTSVISFKAFEENSAVSIEKSLNEAKEKGIKNIIFNVTHNGGGYIGAAYEIMGFLSDKPFNVWTHNPLTGENKIETIKSKKTKYDFNYFVLTAPFSFSAGNIFPQLVRDNNLGKIIGYDTFGGSSAIGYYILPTGDIIQLSSNTVFTDKNFKTTEFGISPDYPFKENIETGAKNLYDLDYLQKFVNDINKESKKEPNKPINKPDTEPLPKPAEPSVPISRPHNNPEFNSDNGNIMIIIPDSGFTPNNIEKSQGKGRKAGIIAGISVGIASGVAALSSMSYFLVKKFRK</sequence>
<dbReference type="STRING" id="347257.MAG5760"/>